<evidence type="ECO:0000256" key="1">
    <source>
        <dbReference type="SAM" id="MobiDB-lite"/>
    </source>
</evidence>
<dbReference type="InterPro" id="IPR056233">
    <property type="entry name" value="Ig_GP210_16th"/>
</dbReference>
<sequence>MMEALESGLVQNPPMTKLKITSSPYVNVVEVLGKSKGIPYDCTVDPPFIGGIWYIFLPKSKGMRLDISNSINAILREANNASGSASALFIGGFSIIGMSKDGLHLKLTPDSNETNITILGNTDVEIHWQAQEMMKTSPTRREYSGVGGSAVHEPSRSPPSISPSTPQGLTPASPSRSPGGVSTTSDQSPWTPRHSVDYVRRTIDETPYYRRDGARRSFNPQNTY</sequence>
<name>A0A218WQG9_PUNGR</name>
<dbReference type="EMBL" id="MTKT01003414">
    <property type="protein sequence ID" value="OWM74873.1"/>
    <property type="molecule type" value="Genomic_DNA"/>
</dbReference>
<dbReference type="AlphaFoldDB" id="A0A218WQG9"/>
<dbReference type="InterPro" id="IPR045197">
    <property type="entry name" value="NUP210-like"/>
</dbReference>
<dbReference type="Pfam" id="PF24427">
    <property type="entry name" value="Ig_GP210_16th"/>
    <property type="match status" value="1"/>
</dbReference>
<proteinExistence type="predicted"/>
<accession>A0A218WQG9</accession>
<protein>
    <recommendedName>
        <fullName evidence="2">Nuclear pore complex protein GP210 C-terminal Ig-like domain-containing protein</fullName>
    </recommendedName>
</protein>
<feature type="region of interest" description="Disordered" evidence="1">
    <location>
        <begin position="135"/>
        <end position="224"/>
    </location>
</feature>
<feature type="compositionally biased region" description="Polar residues" evidence="1">
    <location>
        <begin position="167"/>
        <end position="190"/>
    </location>
</feature>
<feature type="compositionally biased region" description="Basic and acidic residues" evidence="1">
    <location>
        <begin position="194"/>
        <end position="215"/>
    </location>
</feature>
<evidence type="ECO:0000313" key="3">
    <source>
        <dbReference type="EMBL" id="OWM74873.1"/>
    </source>
</evidence>
<dbReference type="PANTHER" id="PTHR23019:SF0">
    <property type="entry name" value="NUCLEAR PORE MEMBRANE GLYCOPROTEIN 210"/>
    <property type="match status" value="1"/>
</dbReference>
<feature type="domain" description="Nuclear pore complex protein GP210 C-terminal Ig-like" evidence="2">
    <location>
        <begin position="103"/>
        <end position="153"/>
    </location>
</feature>
<reference evidence="4" key="1">
    <citation type="journal article" date="2017" name="Plant J.">
        <title>The pomegranate (Punica granatum L.) genome and the genomics of punicalagin biosynthesis.</title>
        <authorList>
            <person name="Qin G."/>
            <person name="Xu C."/>
            <person name="Ming R."/>
            <person name="Tang H."/>
            <person name="Guyot R."/>
            <person name="Kramer E.M."/>
            <person name="Hu Y."/>
            <person name="Yi X."/>
            <person name="Qi Y."/>
            <person name="Xu X."/>
            <person name="Gao Z."/>
            <person name="Pan H."/>
            <person name="Jian J."/>
            <person name="Tian Y."/>
            <person name="Yue Z."/>
            <person name="Xu Y."/>
        </authorList>
    </citation>
    <scope>NUCLEOTIDE SEQUENCE [LARGE SCALE GENOMIC DNA]</scope>
    <source>
        <strain evidence="4">cv. Dabenzi</strain>
    </source>
</reference>
<dbReference type="Proteomes" id="UP000197138">
    <property type="component" value="Unassembled WGS sequence"/>
</dbReference>
<organism evidence="3 4">
    <name type="scientific">Punica granatum</name>
    <name type="common">Pomegranate</name>
    <dbReference type="NCBI Taxonomy" id="22663"/>
    <lineage>
        <taxon>Eukaryota</taxon>
        <taxon>Viridiplantae</taxon>
        <taxon>Streptophyta</taxon>
        <taxon>Embryophyta</taxon>
        <taxon>Tracheophyta</taxon>
        <taxon>Spermatophyta</taxon>
        <taxon>Magnoliopsida</taxon>
        <taxon>eudicotyledons</taxon>
        <taxon>Gunneridae</taxon>
        <taxon>Pentapetalae</taxon>
        <taxon>rosids</taxon>
        <taxon>malvids</taxon>
        <taxon>Myrtales</taxon>
        <taxon>Lythraceae</taxon>
        <taxon>Punica</taxon>
    </lineage>
</organism>
<dbReference type="PANTHER" id="PTHR23019">
    <property type="entry name" value="NUCLEAR PORE MEMBRANE GLYCOPROTEIN GP210-RELATED"/>
    <property type="match status" value="1"/>
</dbReference>
<evidence type="ECO:0000313" key="4">
    <source>
        <dbReference type="Proteomes" id="UP000197138"/>
    </source>
</evidence>
<evidence type="ECO:0000259" key="2">
    <source>
        <dbReference type="Pfam" id="PF24427"/>
    </source>
</evidence>
<gene>
    <name evidence="3" type="ORF">CDL15_Pgr021224</name>
</gene>
<comment type="caution">
    <text evidence="3">The sequence shown here is derived from an EMBL/GenBank/DDBJ whole genome shotgun (WGS) entry which is preliminary data.</text>
</comment>